<dbReference type="Pfam" id="PF07589">
    <property type="entry name" value="PEP-CTERM"/>
    <property type="match status" value="1"/>
</dbReference>
<protein>
    <submittedName>
        <fullName evidence="3">PEP-CTERM sorting domain-containing protein</fullName>
    </submittedName>
</protein>
<feature type="chain" id="PRO_5046567071" evidence="1">
    <location>
        <begin position="31"/>
        <end position="298"/>
    </location>
</feature>
<keyword evidence="1" id="KW-0732">Signal</keyword>
<evidence type="ECO:0000313" key="4">
    <source>
        <dbReference type="Proteomes" id="UP001334732"/>
    </source>
</evidence>
<dbReference type="EMBL" id="CP141769">
    <property type="protein sequence ID" value="WRS38349.1"/>
    <property type="molecule type" value="Genomic_DNA"/>
</dbReference>
<evidence type="ECO:0000313" key="3">
    <source>
        <dbReference type="EMBL" id="WRS38349.1"/>
    </source>
</evidence>
<keyword evidence="4" id="KW-1185">Reference proteome</keyword>
<proteinExistence type="predicted"/>
<gene>
    <name evidence="3" type="ORF">VA613_10060</name>
</gene>
<dbReference type="RefSeq" id="WP_324778880.1">
    <property type="nucleotide sequence ID" value="NZ_CP141769.1"/>
</dbReference>
<evidence type="ECO:0000256" key="1">
    <source>
        <dbReference type="SAM" id="SignalP"/>
    </source>
</evidence>
<name>A0ABZ1CG35_9PROT</name>
<dbReference type="Proteomes" id="UP001334732">
    <property type="component" value="Chromosome"/>
</dbReference>
<dbReference type="InterPro" id="IPR013424">
    <property type="entry name" value="Ice-binding_C"/>
</dbReference>
<dbReference type="NCBIfam" id="TIGR02595">
    <property type="entry name" value="PEP_CTERM"/>
    <property type="match status" value="1"/>
</dbReference>
<evidence type="ECO:0000259" key="2">
    <source>
        <dbReference type="Pfam" id="PF07589"/>
    </source>
</evidence>
<feature type="signal peptide" evidence="1">
    <location>
        <begin position="1"/>
        <end position="30"/>
    </location>
</feature>
<accession>A0ABZ1CG35</accession>
<organism evidence="3 4">
    <name type="scientific">Thiobacillus sedimenti</name>
    <dbReference type="NCBI Taxonomy" id="3110231"/>
    <lineage>
        <taxon>Bacteria</taxon>
        <taxon>Pseudomonadati</taxon>
        <taxon>Pseudomonadota</taxon>
        <taxon>Betaproteobacteria</taxon>
        <taxon>Nitrosomonadales</taxon>
        <taxon>Thiobacillaceae</taxon>
        <taxon>Thiobacillus</taxon>
    </lineage>
</organism>
<sequence length="298" mass="31103">MSSRVTTRAPVRRSCMLALCSLIAAGGAHATSPILSTSNVVTNSSNLGGMTTTSGPDVTTSFAYTTISNYVSATTSTLTSEVQIAPTTTTAGLAYDYETLTTTATWDQTTWHRDDLSIHVSSSGTNKSGDKWIQLTGSVQSTVNTSLAFSLSASGAFNAITTPLGSSAPLLASFYFGSTAPSSLSATTTTSLIDSTYSTYSSTYDTVTTFQLLAGVSQNFVAYVYAPDNVSISDFNLYAQTDYYDPVVTSMTDTSVGPKTLIGAHTLAPVPEPASYAMMAVGLTLVGAAARRRSRMPA</sequence>
<feature type="domain" description="Ice-binding protein C-terminal" evidence="2">
    <location>
        <begin position="269"/>
        <end position="293"/>
    </location>
</feature>
<reference evidence="3 4" key="1">
    <citation type="submission" date="2023-12" db="EMBL/GenBank/DDBJ databases">
        <title>Thiobacillus sedimentum sp. nov., a chemolithoautotrophic sulfur-oxidizing bacterium isolated from freshwater sediment.</title>
        <authorList>
            <person name="Luo J."/>
            <person name="Dai C."/>
        </authorList>
    </citation>
    <scope>NUCLEOTIDE SEQUENCE [LARGE SCALE GENOMIC DNA]</scope>
    <source>
        <strain evidence="3 4">SCUT-2</strain>
    </source>
</reference>